<organism evidence="3 4">
    <name type="scientific">Alectoria fallacina</name>
    <dbReference type="NCBI Taxonomy" id="1903189"/>
    <lineage>
        <taxon>Eukaryota</taxon>
        <taxon>Fungi</taxon>
        <taxon>Dikarya</taxon>
        <taxon>Ascomycota</taxon>
        <taxon>Pezizomycotina</taxon>
        <taxon>Lecanoromycetes</taxon>
        <taxon>OSLEUM clade</taxon>
        <taxon>Lecanoromycetidae</taxon>
        <taxon>Lecanorales</taxon>
        <taxon>Lecanorineae</taxon>
        <taxon>Parmeliaceae</taxon>
        <taxon>Alectoria</taxon>
    </lineage>
</organism>
<protein>
    <recommendedName>
        <fullName evidence="5">Glycosyltransferase family 32 protein</fullName>
    </recommendedName>
</protein>
<dbReference type="Pfam" id="PF04488">
    <property type="entry name" value="Gly_transf_sug"/>
    <property type="match status" value="1"/>
</dbReference>
<dbReference type="PANTHER" id="PTHR31834">
    <property type="entry name" value="INITIATION-SPECIFIC ALPHA-1,6-MANNOSYLTRANSFERASE"/>
    <property type="match status" value="1"/>
</dbReference>
<dbReference type="GO" id="GO:0006487">
    <property type="term" value="P:protein N-linked glycosylation"/>
    <property type="evidence" value="ECO:0007669"/>
    <property type="project" value="TreeGrafter"/>
</dbReference>
<keyword evidence="2" id="KW-0472">Membrane</keyword>
<evidence type="ECO:0000256" key="1">
    <source>
        <dbReference type="ARBA" id="ARBA00009003"/>
    </source>
</evidence>
<dbReference type="OrthoDB" id="409543at2759"/>
<proteinExistence type="inferred from homology"/>
<evidence type="ECO:0000313" key="4">
    <source>
        <dbReference type="Proteomes" id="UP000664203"/>
    </source>
</evidence>
<dbReference type="InterPro" id="IPR029044">
    <property type="entry name" value="Nucleotide-diphossugar_trans"/>
</dbReference>
<dbReference type="PANTHER" id="PTHR31834:SF8">
    <property type="entry name" value="TRANSFERASE, PUTATIVE (AFU_ORTHOLOGUE AFUA_6G14040)-RELATED"/>
    <property type="match status" value="1"/>
</dbReference>
<comment type="caution">
    <text evidence="3">The sequence shown here is derived from an EMBL/GenBank/DDBJ whole genome shotgun (WGS) entry which is preliminary data.</text>
</comment>
<keyword evidence="2" id="KW-1133">Transmembrane helix</keyword>
<evidence type="ECO:0000313" key="3">
    <source>
        <dbReference type="EMBL" id="CAF9933203.1"/>
    </source>
</evidence>
<evidence type="ECO:0000256" key="2">
    <source>
        <dbReference type="SAM" id="Phobius"/>
    </source>
</evidence>
<name>A0A8H3IUT0_9LECA</name>
<dbReference type="SUPFAM" id="SSF53448">
    <property type="entry name" value="Nucleotide-diphospho-sugar transferases"/>
    <property type="match status" value="1"/>
</dbReference>
<keyword evidence="4" id="KW-1185">Reference proteome</keyword>
<dbReference type="InterPro" id="IPR039367">
    <property type="entry name" value="Och1-like"/>
</dbReference>
<dbReference type="GO" id="GO:0000009">
    <property type="term" value="F:alpha-1,6-mannosyltransferase activity"/>
    <property type="evidence" value="ECO:0007669"/>
    <property type="project" value="InterPro"/>
</dbReference>
<dbReference type="InterPro" id="IPR007577">
    <property type="entry name" value="GlycoTrfase_DXD_sugar-bd_CS"/>
</dbReference>
<dbReference type="Proteomes" id="UP000664203">
    <property type="component" value="Unassembled WGS sequence"/>
</dbReference>
<gene>
    <name evidence="3" type="ORF">ALECFALPRED_005503</name>
</gene>
<dbReference type="Gene3D" id="3.90.550.20">
    <property type="match status" value="1"/>
</dbReference>
<reference evidence="3" key="1">
    <citation type="submission" date="2021-03" db="EMBL/GenBank/DDBJ databases">
        <authorList>
            <person name="Tagirdzhanova G."/>
        </authorList>
    </citation>
    <scope>NUCLEOTIDE SEQUENCE</scope>
</reference>
<feature type="transmembrane region" description="Helical" evidence="2">
    <location>
        <begin position="12"/>
        <end position="30"/>
    </location>
</feature>
<dbReference type="EMBL" id="CAJPDR010000349">
    <property type="protein sequence ID" value="CAF9933203.1"/>
    <property type="molecule type" value="Genomic_DNA"/>
</dbReference>
<dbReference type="GO" id="GO:0000136">
    <property type="term" value="C:mannan polymerase complex"/>
    <property type="evidence" value="ECO:0007669"/>
    <property type="project" value="TreeGrafter"/>
</dbReference>
<dbReference type="AlphaFoldDB" id="A0A8H3IUT0"/>
<sequence length="340" mass="37561">MIEKLKTNRGYLTYALLFYCTITTLYWLPLEFSVKHRARLCQDLILPLDRQGSLTQDSTSQAHDFPFKIWQTAKTGISTLDPETQASIQSWNEQNQNHRFEMITYGSSESYVAKTFAQDPALVRDFLALRDPVLRADLVRYLILYGDGGVYADLDTVCLRPIHTWVPAGLKGKVNLVIGIEGDSLGGTMIKGFSQHVGLGQATLAAKPGHFMMERVIERVLSRLRMLAERQNSTLTTIEASYEDVIDTTGPGVFSECVYDGLSLITGTNVTSSDLTGLTEPRLFGDVLILPVTAFAPGVPHSNAGGPEDKSALVHHLYKGSWKEDHPFDADEGKSEDTGS</sequence>
<keyword evidence="2" id="KW-0812">Transmembrane</keyword>
<comment type="similarity">
    <text evidence="1">Belongs to the glycosyltransferase 32 family.</text>
</comment>
<evidence type="ECO:0008006" key="5">
    <source>
        <dbReference type="Google" id="ProtNLM"/>
    </source>
</evidence>
<accession>A0A8H3IUT0</accession>